<organism evidence="1">
    <name type="scientific">Chromera velia CCMP2878</name>
    <dbReference type="NCBI Taxonomy" id="1169474"/>
    <lineage>
        <taxon>Eukaryota</taxon>
        <taxon>Sar</taxon>
        <taxon>Alveolata</taxon>
        <taxon>Colpodellida</taxon>
        <taxon>Chromeraceae</taxon>
        <taxon>Chromera</taxon>
    </lineage>
</organism>
<evidence type="ECO:0000313" key="1">
    <source>
        <dbReference type="EMBL" id="CEM45500.1"/>
    </source>
</evidence>
<protein>
    <recommendedName>
        <fullName evidence="2">Orc1-like AAA ATPase domain-containing protein</fullName>
    </recommendedName>
</protein>
<dbReference type="VEuPathDB" id="CryptoDB:Cvel_29274"/>
<accession>A0A0G4HMI4</accession>
<dbReference type="SUPFAM" id="SSF52540">
    <property type="entry name" value="P-loop containing nucleoside triphosphate hydrolases"/>
    <property type="match status" value="1"/>
</dbReference>
<proteinExistence type="predicted"/>
<name>A0A0G4HMI4_9ALVE</name>
<dbReference type="EMBL" id="CDMZ01003203">
    <property type="protein sequence ID" value="CEM45500.1"/>
    <property type="molecule type" value="Genomic_DNA"/>
</dbReference>
<sequence>MVYGPKSVGKTRTLEELRDQWRNDSRLVIDLNLKDEAYQVADVGRLLWKFLRQEGDRLGLNFLQIAKEEAAKRLEEGSTPLRVSNIRPSQLVQTVKKVVSAFREGDGWKAGLDALQNYIRQAELPRQTEYQIFLGVLERLHKKTPCRPILIIREVQNLASEEGEELAPELFKALLASFKSRKEGNSNVPVIFETSEFLWAKLLEYMVASEQSFEAYEVKEWLKDEGRKVLVPNIFTEEEFEKV</sequence>
<gene>
    <name evidence="1" type="ORF">Cvel_29274</name>
</gene>
<evidence type="ECO:0008006" key="2">
    <source>
        <dbReference type="Google" id="ProtNLM"/>
    </source>
</evidence>
<dbReference type="AlphaFoldDB" id="A0A0G4HMI4"/>
<dbReference type="InterPro" id="IPR027417">
    <property type="entry name" value="P-loop_NTPase"/>
</dbReference>
<reference evidence="1" key="1">
    <citation type="submission" date="2014-11" db="EMBL/GenBank/DDBJ databases">
        <authorList>
            <person name="Otto D Thomas"/>
            <person name="Naeem Raeece"/>
        </authorList>
    </citation>
    <scope>NUCLEOTIDE SEQUENCE</scope>
</reference>
<dbReference type="PhylomeDB" id="A0A0G4HMI4"/>
<dbReference type="Gene3D" id="3.40.50.300">
    <property type="entry name" value="P-loop containing nucleotide triphosphate hydrolases"/>
    <property type="match status" value="1"/>
</dbReference>